<organism evidence="1">
    <name type="scientific">Phage sp. ctqZP6</name>
    <dbReference type="NCBI Taxonomy" id="2828010"/>
    <lineage>
        <taxon>Viruses</taxon>
    </lineage>
</organism>
<dbReference type="EMBL" id="BK032598">
    <property type="protein sequence ID" value="DAF50611.1"/>
    <property type="molecule type" value="Genomic_DNA"/>
</dbReference>
<name>A0A8S5SIE8_9VIRU</name>
<sequence length="66" mass="7582">MIYEAKCPICGKINKLEVDDTAFMAYKAGVGKIQHLFPDLKPEERELIQTGICNTCWNDMFPEDEE</sequence>
<evidence type="ECO:0000313" key="1">
    <source>
        <dbReference type="EMBL" id="DAF50611.1"/>
    </source>
</evidence>
<accession>A0A8S5SIE8</accession>
<proteinExistence type="predicted"/>
<reference evidence="1" key="1">
    <citation type="journal article" date="2021" name="Proc. Natl. Acad. Sci. U.S.A.">
        <title>A Catalog of Tens of Thousands of Viruses from Human Metagenomes Reveals Hidden Associations with Chronic Diseases.</title>
        <authorList>
            <person name="Tisza M.J."/>
            <person name="Buck C.B."/>
        </authorList>
    </citation>
    <scope>NUCLEOTIDE SEQUENCE</scope>
    <source>
        <strain evidence="1">CtqZP6</strain>
    </source>
</reference>
<protein>
    <submittedName>
        <fullName evidence="1">Uncharacterized protein</fullName>
    </submittedName>
</protein>